<dbReference type="GO" id="GO:0003824">
    <property type="term" value="F:catalytic activity"/>
    <property type="evidence" value="ECO:0007669"/>
    <property type="project" value="InterPro"/>
</dbReference>
<keyword evidence="2" id="KW-0408">Iron</keyword>
<protein>
    <recommendedName>
        <fullName evidence="5">Radical SAM core domain-containing protein</fullName>
    </recommendedName>
</protein>
<keyword evidence="3" id="KW-0411">Iron-sulfur</keyword>
<dbReference type="SUPFAM" id="SSF102114">
    <property type="entry name" value="Radical SAM enzymes"/>
    <property type="match status" value="1"/>
</dbReference>
<evidence type="ECO:0000259" key="5">
    <source>
        <dbReference type="PROSITE" id="PS51918"/>
    </source>
</evidence>
<dbReference type="PANTHER" id="PTHR43432">
    <property type="entry name" value="SLR0285 PROTEIN"/>
    <property type="match status" value="1"/>
</dbReference>
<evidence type="ECO:0000256" key="4">
    <source>
        <dbReference type="SAM" id="MobiDB-lite"/>
    </source>
</evidence>
<dbReference type="InterPro" id="IPR058240">
    <property type="entry name" value="rSAM_sf"/>
</dbReference>
<dbReference type="CDD" id="cd01335">
    <property type="entry name" value="Radical_SAM"/>
    <property type="match status" value="1"/>
</dbReference>
<feature type="domain" description="Radical SAM core" evidence="5">
    <location>
        <begin position="69"/>
        <end position="309"/>
    </location>
</feature>
<dbReference type="SMART" id="SM00729">
    <property type="entry name" value="Elp3"/>
    <property type="match status" value="1"/>
</dbReference>
<dbReference type="PROSITE" id="PS51918">
    <property type="entry name" value="RADICAL_SAM"/>
    <property type="match status" value="1"/>
</dbReference>
<dbReference type="GO" id="GO:0046872">
    <property type="term" value="F:metal ion binding"/>
    <property type="evidence" value="ECO:0007669"/>
    <property type="project" value="UniProtKB-KW"/>
</dbReference>
<evidence type="ECO:0000256" key="1">
    <source>
        <dbReference type="ARBA" id="ARBA00022723"/>
    </source>
</evidence>
<dbReference type="SFLD" id="SFLDG01084">
    <property type="entry name" value="Uncharacterised_Radical_SAM_Su"/>
    <property type="match status" value="1"/>
</dbReference>
<organism evidence="6">
    <name type="scientific">marine metagenome</name>
    <dbReference type="NCBI Taxonomy" id="408172"/>
    <lineage>
        <taxon>unclassified sequences</taxon>
        <taxon>metagenomes</taxon>
        <taxon>ecological metagenomes</taxon>
    </lineage>
</organism>
<evidence type="ECO:0000313" key="6">
    <source>
        <dbReference type="EMBL" id="SVA37065.1"/>
    </source>
</evidence>
<dbReference type="InterPro" id="IPR040086">
    <property type="entry name" value="MJ0683-like"/>
</dbReference>
<dbReference type="AlphaFoldDB" id="A0A381V9J9"/>
<sequence>MIDRIATDTTSRIHPVGRRGRGAVSNQSSRYESYKAEGIDDGWGSLDAAPPRLTTTLTKDRSRTVISFNESPDIDFERSINPYRGCEHGCIYCFARPTHAWLGLSPGLDFESRLFFKPDAPAVLERELRRPSYKCQVMAIGTNTDPYQPVERRLAVTRELLKILDRFNHPVSIVTKSNLVCRDLDILSAMAERGLVKVALSVTTLDRKLARLMEPRAATPERRLAAVNTLAKAAIPTVVMVAPIIPALTDMEMEAILGRAAGSGAIGAEYILLRLPLEIKALWREWLAEHYPDRAERIMRHIREARSGKEYDSRFHRRMVGEGPYAELIAQRFNLACLRLHLRRGREEKALDCGQFRVPFEVDGQLSLL</sequence>
<evidence type="ECO:0000256" key="2">
    <source>
        <dbReference type="ARBA" id="ARBA00023004"/>
    </source>
</evidence>
<keyword evidence="1" id="KW-0479">Metal-binding</keyword>
<dbReference type="InterPro" id="IPR006638">
    <property type="entry name" value="Elp3/MiaA/NifB-like_rSAM"/>
</dbReference>
<name>A0A381V9J9_9ZZZZ</name>
<dbReference type="InterPro" id="IPR007197">
    <property type="entry name" value="rSAM"/>
</dbReference>
<accession>A0A381V9J9</accession>
<dbReference type="EMBL" id="UINC01008226">
    <property type="protein sequence ID" value="SVA37065.1"/>
    <property type="molecule type" value="Genomic_DNA"/>
</dbReference>
<gene>
    <name evidence="6" type="ORF">METZ01_LOCUS89919</name>
</gene>
<evidence type="ECO:0000256" key="3">
    <source>
        <dbReference type="ARBA" id="ARBA00023014"/>
    </source>
</evidence>
<reference evidence="6" key="1">
    <citation type="submission" date="2018-05" db="EMBL/GenBank/DDBJ databases">
        <authorList>
            <person name="Lanie J.A."/>
            <person name="Ng W.-L."/>
            <person name="Kazmierczak K.M."/>
            <person name="Andrzejewski T.M."/>
            <person name="Davidsen T.M."/>
            <person name="Wayne K.J."/>
            <person name="Tettelin H."/>
            <person name="Glass J.I."/>
            <person name="Rusch D."/>
            <person name="Podicherti R."/>
            <person name="Tsui H.-C.T."/>
            <person name="Winkler M.E."/>
        </authorList>
    </citation>
    <scope>NUCLEOTIDE SEQUENCE</scope>
</reference>
<dbReference type="Gene3D" id="3.80.30.30">
    <property type="match status" value="1"/>
</dbReference>
<feature type="region of interest" description="Disordered" evidence="4">
    <location>
        <begin position="1"/>
        <end position="30"/>
    </location>
</feature>
<dbReference type="NCBIfam" id="NF033668">
    <property type="entry name" value="rSAM_PA0069"/>
    <property type="match status" value="1"/>
</dbReference>
<dbReference type="SFLD" id="SFLDS00029">
    <property type="entry name" value="Radical_SAM"/>
    <property type="match status" value="1"/>
</dbReference>
<dbReference type="PANTHER" id="PTHR43432:SF3">
    <property type="entry name" value="SLR0285 PROTEIN"/>
    <property type="match status" value="1"/>
</dbReference>
<dbReference type="Pfam" id="PF04055">
    <property type="entry name" value="Radical_SAM"/>
    <property type="match status" value="1"/>
</dbReference>
<proteinExistence type="predicted"/>
<dbReference type="GO" id="GO:0051536">
    <property type="term" value="F:iron-sulfur cluster binding"/>
    <property type="evidence" value="ECO:0007669"/>
    <property type="project" value="UniProtKB-KW"/>
</dbReference>